<evidence type="ECO:0000256" key="1">
    <source>
        <dbReference type="ARBA" id="ARBA00009981"/>
    </source>
</evidence>
<sequence>MQTIKLGHNEMVVNKSVFNDMLIVKKEIDSIIETLEIMNNPDLMNGIERSKRDVKEGRTHELKSIDDLDKVWEQNDES</sequence>
<dbReference type="InterPro" id="IPR036165">
    <property type="entry name" value="YefM-like_sf"/>
</dbReference>
<dbReference type="AlphaFoldDB" id="A0A098EBC0"/>
<protein>
    <recommendedName>
        <fullName evidence="3">Antitoxin</fullName>
    </recommendedName>
</protein>
<name>A0A098EBC0_9ZZZZ</name>
<gene>
    <name evidence="2" type="ORF">MSIBF_A3640004</name>
</gene>
<proteinExistence type="inferred from homology"/>
<evidence type="ECO:0008006" key="3">
    <source>
        <dbReference type="Google" id="ProtNLM"/>
    </source>
</evidence>
<comment type="similarity">
    <text evidence="1">Belongs to the phD/YefM antitoxin family.</text>
</comment>
<organism evidence="2">
    <name type="scientific">groundwater metagenome</name>
    <dbReference type="NCBI Taxonomy" id="717931"/>
    <lineage>
        <taxon>unclassified sequences</taxon>
        <taxon>metagenomes</taxon>
        <taxon>ecological metagenomes</taxon>
    </lineage>
</organism>
<accession>A0A098EBC0</accession>
<dbReference type="SUPFAM" id="SSF143120">
    <property type="entry name" value="YefM-like"/>
    <property type="match status" value="1"/>
</dbReference>
<evidence type="ECO:0000313" key="2">
    <source>
        <dbReference type="EMBL" id="CEG13308.1"/>
    </source>
</evidence>
<dbReference type="EMBL" id="CCXY01000295">
    <property type="protein sequence ID" value="CEG13308.1"/>
    <property type="molecule type" value="Genomic_DNA"/>
</dbReference>
<reference evidence="2" key="1">
    <citation type="submission" date="2014-09" db="EMBL/GenBank/DDBJ databases">
        <authorList>
            <person name="Probst J Alexander"/>
        </authorList>
    </citation>
    <scope>NUCLEOTIDE SEQUENCE</scope>
</reference>